<dbReference type="RefSeq" id="WP_091700847.1">
    <property type="nucleotide sequence ID" value="NZ_FOJQ01000006.1"/>
</dbReference>
<dbReference type="EMBL" id="FOJQ01000006">
    <property type="protein sequence ID" value="SFA42825.1"/>
    <property type="molecule type" value="Genomic_DNA"/>
</dbReference>
<gene>
    <name evidence="2" type="ORF">SAMN05216169_100667</name>
</gene>
<feature type="transmembrane region" description="Helical" evidence="1">
    <location>
        <begin position="31"/>
        <end position="52"/>
    </location>
</feature>
<dbReference type="OrthoDB" id="8641791at2"/>
<feature type="transmembrane region" description="Helical" evidence="1">
    <location>
        <begin position="6"/>
        <end position="24"/>
    </location>
</feature>
<dbReference type="STRING" id="150248.SAMN05216169_100667"/>
<keyword evidence="1" id="KW-1133">Transmembrane helix</keyword>
<feature type="transmembrane region" description="Helical" evidence="1">
    <location>
        <begin position="104"/>
        <end position="121"/>
    </location>
</feature>
<protein>
    <recommendedName>
        <fullName evidence="4">Transporter</fullName>
    </recommendedName>
</protein>
<name>A0A1I0STH6_9BACL</name>
<reference evidence="3" key="1">
    <citation type="submission" date="2016-10" db="EMBL/GenBank/DDBJ databases">
        <authorList>
            <person name="Varghese N."/>
            <person name="Submissions S."/>
        </authorList>
    </citation>
    <scope>NUCLEOTIDE SEQUENCE [LARGE SCALE GENOMIC DNA]</scope>
    <source>
        <strain evidence="3">K1</strain>
    </source>
</reference>
<evidence type="ECO:0000313" key="3">
    <source>
        <dbReference type="Proteomes" id="UP000198979"/>
    </source>
</evidence>
<sequence length="462" mass="48726">MGVELTALHWIYVSFICIIIALMVWRKDTSLVCMVGIFLLAVTATGSLPISISTIFKSFIYAITELLPTILVISIIVSMSKLLTGTGVNEVMIAPFAKLIRTPSLAYWMIGILMMIISWFFWPSPAVALLGAVLLPVAVRVGLPPLGVAMAMNLFGHGIALSGDFVIQGAPKLTADAAGIPVSEVISASVPLVFIMGIVTVTTAFFFLRRDMKRGNIQQGEVVAIQENEVQSHLLTKRMKVAFALLIPMLFGLDVVAMYYFQLQGGDATALIGGTAIFILSLLSVTAYKKKSLEQITDLLIQGFQFGFKVFGPVIPIAAFFYLGDSGFQTIVGDFLPKQSHGIVNDLGVALSTVVPLSKEVGAVTLVGVGAITGLDGSGFSGISLVGSIANLFATAIGTGVATLTALGQIASIWVGGGTLVPWALIPAAAICGVSPFELARRNVVPVVTGLVVTTIVAMFLI</sequence>
<evidence type="ECO:0008006" key="4">
    <source>
        <dbReference type="Google" id="ProtNLM"/>
    </source>
</evidence>
<feature type="transmembrane region" description="Helical" evidence="1">
    <location>
        <begin position="241"/>
        <end position="262"/>
    </location>
</feature>
<feature type="transmembrane region" description="Helical" evidence="1">
    <location>
        <begin position="190"/>
        <end position="208"/>
    </location>
</feature>
<proteinExistence type="predicted"/>
<feature type="transmembrane region" description="Helical" evidence="1">
    <location>
        <begin position="58"/>
        <end position="83"/>
    </location>
</feature>
<organism evidence="2 3">
    <name type="scientific">Anoxybacillus pushchinoensis</name>
    <dbReference type="NCBI Taxonomy" id="150248"/>
    <lineage>
        <taxon>Bacteria</taxon>
        <taxon>Bacillati</taxon>
        <taxon>Bacillota</taxon>
        <taxon>Bacilli</taxon>
        <taxon>Bacillales</taxon>
        <taxon>Anoxybacillaceae</taxon>
        <taxon>Anoxybacillus</taxon>
    </lineage>
</organism>
<accession>A0A1I0STH6</accession>
<feature type="transmembrane region" description="Helical" evidence="1">
    <location>
        <begin position="444"/>
        <end position="461"/>
    </location>
</feature>
<evidence type="ECO:0000256" key="1">
    <source>
        <dbReference type="SAM" id="Phobius"/>
    </source>
</evidence>
<dbReference type="Proteomes" id="UP000198979">
    <property type="component" value="Unassembled WGS sequence"/>
</dbReference>
<evidence type="ECO:0000313" key="2">
    <source>
        <dbReference type="EMBL" id="SFA42825.1"/>
    </source>
</evidence>
<feature type="transmembrane region" description="Helical" evidence="1">
    <location>
        <begin position="300"/>
        <end position="323"/>
    </location>
</feature>
<feature type="transmembrane region" description="Helical" evidence="1">
    <location>
        <begin position="420"/>
        <end position="437"/>
    </location>
</feature>
<keyword evidence="1" id="KW-0812">Transmembrane</keyword>
<feature type="transmembrane region" description="Helical" evidence="1">
    <location>
        <begin position="392"/>
        <end position="414"/>
    </location>
</feature>
<keyword evidence="3" id="KW-1185">Reference proteome</keyword>
<keyword evidence="1" id="KW-0472">Membrane</keyword>
<feature type="transmembrane region" description="Helical" evidence="1">
    <location>
        <begin position="268"/>
        <end position="288"/>
    </location>
</feature>
<dbReference type="AlphaFoldDB" id="A0A1I0STH6"/>
<feature type="transmembrane region" description="Helical" evidence="1">
    <location>
        <begin position="127"/>
        <end position="143"/>
    </location>
</feature>